<accession>A0A7L9RV06</accession>
<name>A0A7L9RV06_9PROT</name>
<dbReference type="RefSeq" id="WP_350331929.1">
    <property type="nucleotide sequence ID" value="NZ_CP054719.1"/>
</dbReference>
<evidence type="ECO:0000313" key="2">
    <source>
        <dbReference type="EMBL" id="QOL20381.1"/>
    </source>
</evidence>
<evidence type="ECO:0000313" key="3">
    <source>
        <dbReference type="Proteomes" id="UP000594001"/>
    </source>
</evidence>
<feature type="signal peptide" evidence="1">
    <location>
        <begin position="1"/>
        <end position="23"/>
    </location>
</feature>
<proteinExistence type="predicted"/>
<dbReference type="AlphaFoldDB" id="A0A7L9RV06"/>
<evidence type="ECO:0000256" key="1">
    <source>
        <dbReference type="SAM" id="SignalP"/>
    </source>
</evidence>
<sequence>MKYCSMFILVLAWSMLSITSASFDVTIGATDTHEASPITSRITLALEKLSTNFASTDLIKYQKAITDTYDFYAHMVLMHVRLEDYVESFLNNKLLWSHIVGLAFAFNDYKGSATPDGFTEKNSVFLTEVFRLSCERKLRP</sequence>
<feature type="chain" id="PRO_5032856489" evidence="1">
    <location>
        <begin position="24"/>
        <end position="140"/>
    </location>
</feature>
<dbReference type="EMBL" id="CP054719">
    <property type="protein sequence ID" value="QOL20381.1"/>
    <property type="molecule type" value="Genomic_DNA"/>
</dbReference>
<keyword evidence="1" id="KW-0732">Signal</keyword>
<dbReference type="KEGG" id="pbal:CPBP_01173"/>
<reference evidence="2 3" key="1">
    <citation type="submission" date="2020-06" db="EMBL/GenBank/DDBJ databases">
        <title>The endosymbiont of the kinetoplastid Bodo saltans is a Paracaedibacter-like alpha-proteobacterium possessing a putative toxin-antitoxin system.</title>
        <authorList>
            <person name="Midha S."/>
            <person name="Rigden D.J."/>
            <person name="Siozios S."/>
            <person name="Hurst G.D.D."/>
            <person name="Jackson A.P."/>
        </authorList>
    </citation>
    <scope>NUCLEOTIDE SEQUENCE [LARGE SCALE GENOMIC DNA]</scope>
    <source>
        <strain evidence="2">Lake Konstanz</strain>
    </source>
</reference>
<organism evidence="2 3">
    <name type="scientific">Candidatus Bodocaedibacter vickermanii</name>
    <dbReference type="NCBI Taxonomy" id="2741701"/>
    <lineage>
        <taxon>Bacteria</taxon>
        <taxon>Pseudomonadati</taxon>
        <taxon>Pseudomonadota</taxon>
        <taxon>Alphaproteobacteria</taxon>
        <taxon>Holosporales</taxon>
        <taxon>Candidatus Paracaedibacteraceae</taxon>
        <taxon>Candidatus Bodocaedibacter</taxon>
    </lineage>
</organism>
<protein>
    <submittedName>
        <fullName evidence="2">Uncharacterized protein</fullName>
    </submittedName>
</protein>
<gene>
    <name evidence="2" type="ORF">CPBP_01173</name>
</gene>
<keyword evidence="3" id="KW-1185">Reference proteome</keyword>
<dbReference type="Proteomes" id="UP000594001">
    <property type="component" value="Chromosome"/>
</dbReference>